<protein>
    <submittedName>
        <fullName evidence="5">Uncharacterized protein</fullName>
    </submittedName>
</protein>
<accession>A0A0D7AUL0</accession>
<dbReference type="AlphaFoldDB" id="A0A0D7AUL0"/>
<proteinExistence type="inferred from homology"/>
<organism evidence="5 6">
    <name type="scientific">Cylindrobasidium torrendii FP15055 ss-10</name>
    <dbReference type="NCBI Taxonomy" id="1314674"/>
    <lineage>
        <taxon>Eukaryota</taxon>
        <taxon>Fungi</taxon>
        <taxon>Dikarya</taxon>
        <taxon>Basidiomycota</taxon>
        <taxon>Agaricomycotina</taxon>
        <taxon>Agaricomycetes</taxon>
        <taxon>Agaricomycetidae</taxon>
        <taxon>Agaricales</taxon>
        <taxon>Marasmiineae</taxon>
        <taxon>Physalacriaceae</taxon>
        <taxon>Cylindrobasidium</taxon>
    </lineage>
</organism>
<dbReference type="Gene3D" id="3.40.50.410">
    <property type="entry name" value="von Willebrand factor, type A domain"/>
    <property type="match status" value="1"/>
</dbReference>
<feature type="region of interest" description="Disordered" evidence="2">
    <location>
        <begin position="258"/>
        <end position="280"/>
    </location>
</feature>
<evidence type="ECO:0000313" key="6">
    <source>
        <dbReference type="Proteomes" id="UP000054007"/>
    </source>
</evidence>
<feature type="domain" description="Zinc finger Sec23/Sec24-type" evidence="3">
    <location>
        <begin position="76"/>
        <end position="102"/>
    </location>
</feature>
<dbReference type="EMBL" id="KN880853">
    <property type="protein sequence ID" value="KIY61897.1"/>
    <property type="molecule type" value="Genomic_DNA"/>
</dbReference>
<dbReference type="InterPro" id="IPR036465">
    <property type="entry name" value="vWFA_dom_sf"/>
</dbReference>
<reference evidence="5 6" key="1">
    <citation type="journal article" date="2015" name="Fungal Genet. Biol.">
        <title>Evolution of novel wood decay mechanisms in Agaricales revealed by the genome sequences of Fistulina hepatica and Cylindrobasidium torrendii.</title>
        <authorList>
            <person name="Floudas D."/>
            <person name="Held B.W."/>
            <person name="Riley R."/>
            <person name="Nagy L.G."/>
            <person name="Koehler G."/>
            <person name="Ransdell A.S."/>
            <person name="Younus H."/>
            <person name="Chow J."/>
            <person name="Chiniquy J."/>
            <person name="Lipzen A."/>
            <person name="Tritt A."/>
            <person name="Sun H."/>
            <person name="Haridas S."/>
            <person name="LaButti K."/>
            <person name="Ohm R.A."/>
            <person name="Kues U."/>
            <person name="Blanchette R.A."/>
            <person name="Grigoriev I.V."/>
            <person name="Minto R.E."/>
            <person name="Hibbett D.S."/>
        </authorList>
    </citation>
    <scope>NUCLEOTIDE SEQUENCE [LARGE SCALE GENOMIC DNA]</scope>
    <source>
        <strain evidence="5 6">FP15055 ss-10</strain>
    </source>
</reference>
<dbReference type="InterPro" id="IPR006896">
    <property type="entry name" value="Sec23/24_trunk_dom"/>
</dbReference>
<dbReference type="PANTHER" id="PTHR13803:SF4">
    <property type="entry name" value="SECRETORY 24CD, ISOFORM C"/>
    <property type="match status" value="1"/>
</dbReference>
<dbReference type="GO" id="GO:0008270">
    <property type="term" value="F:zinc ion binding"/>
    <property type="evidence" value="ECO:0007669"/>
    <property type="project" value="InterPro"/>
</dbReference>
<dbReference type="InterPro" id="IPR036174">
    <property type="entry name" value="Znf_Sec23_Sec24_sf"/>
</dbReference>
<evidence type="ECO:0000259" key="3">
    <source>
        <dbReference type="Pfam" id="PF04810"/>
    </source>
</evidence>
<dbReference type="STRING" id="1314674.A0A0D7AUL0"/>
<sequence>MTLNDTLGVRPRIDQNQAPRIVEKQEENRVKWAGQPFPTLLGNAPSLSTTDYYAVDHGDYPVLPSNWLMLQGTHLRAYINPWVQRLAGGGSWRCNLCQEVTEALPPTHVSQSNRNTSVAWMQRLDAGQRPELIKGTVDFVVSKDYWASNPPIGLERPYFFNLPPASGKREPQPMRFIFALDVSHGAVDSGSLASACGELINAFFGNEPSFSADDEMAITTYDAAIHFYDLDNDNVPMPVMPDINDPIVQKLYQRYYAHRPPDSRPTPSSNPPWGPPCAPAGLLRQAEEDRSYCSSILCPRSAPAPYEQPSEMELVDTSNEKTLYKARDLTWAREDRANEGIGVNVFLMNHKYVDVGSLGGRIDFFPRFDAVRDAAIFKAQLLCKTVLVLHEKRRQKAAY</sequence>
<dbReference type="GO" id="GO:0030127">
    <property type="term" value="C:COPII vesicle coat"/>
    <property type="evidence" value="ECO:0007669"/>
    <property type="project" value="InterPro"/>
</dbReference>
<evidence type="ECO:0000259" key="4">
    <source>
        <dbReference type="Pfam" id="PF04811"/>
    </source>
</evidence>
<evidence type="ECO:0000313" key="5">
    <source>
        <dbReference type="EMBL" id="KIY61897.1"/>
    </source>
</evidence>
<dbReference type="Proteomes" id="UP000054007">
    <property type="component" value="Unassembled WGS sequence"/>
</dbReference>
<feature type="domain" description="Sec23/Sec24 trunk" evidence="4">
    <location>
        <begin position="171"/>
        <end position="248"/>
    </location>
</feature>
<dbReference type="GO" id="GO:0000149">
    <property type="term" value="F:SNARE binding"/>
    <property type="evidence" value="ECO:0007669"/>
    <property type="project" value="TreeGrafter"/>
</dbReference>
<dbReference type="SUPFAM" id="SSF53300">
    <property type="entry name" value="vWA-like"/>
    <property type="match status" value="1"/>
</dbReference>
<dbReference type="GO" id="GO:0070971">
    <property type="term" value="C:endoplasmic reticulum exit site"/>
    <property type="evidence" value="ECO:0007669"/>
    <property type="project" value="TreeGrafter"/>
</dbReference>
<gene>
    <name evidence="5" type="ORF">CYLTODRAFT_415114</name>
</gene>
<dbReference type="InterPro" id="IPR006895">
    <property type="entry name" value="Znf_Sec23_Sec24"/>
</dbReference>
<feature type="compositionally biased region" description="Pro residues" evidence="2">
    <location>
        <begin position="268"/>
        <end position="278"/>
    </location>
</feature>
<comment type="similarity">
    <text evidence="1">Belongs to the SEC23/SEC24 family. SEC24 subfamily.</text>
</comment>
<dbReference type="PANTHER" id="PTHR13803">
    <property type="entry name" value="SEC24-RELATED PROTEIN"/>
    <property type="match status" value="1"/>
</dbReference>
<dbReference type="Gene3D" id="2.30.30.380">
    <property type="entry name" value="Zn-finger domain of Sec23/24"/>
    <property type="match status" value="1"/>
</dbReference>
<dbReference type="GO" id="GO:0006886">
    <property type="term" value="P:intracellular protein transport"/>
    <property type="evidence" value="ECO:0007669"/>
    <property type="project" value="InterPro"/>
</dbReference>
<evidence type="ECO:0000256" key="1">
    <source>
        <dbReference type="ARBA" id="ARBA00008334"/>
    </source>
</evidence>
<evidence type="ECO:0000256" key="2">
    <source>
        <dbReference type="SAM" id="MobiDB-lite"/>
    </source>
</evidence>
<dbReference type="SUPFAM" id="SSF82919">
    <property type="entry name" value="Zn-finger domain of Sec23/24"/>
    <property type="match status" value="1"/>
</dbReference>
<keyword evidence="6" id="KW-1185">Reference proteome</keyword>
<dbReference type="GO" id="GO:0090110">
    <property type="term" value="P:COPII-coated vesicle cargo loading"/>
    <property type="evidence" value="ECO:0007669"/>
    <property type="project" value="TreeGrafter"/>
</dbReference>
<dbReference type="InterPro" id="IPR050550">
    <property type="entry name" value="SEC23_SEC24_subfamily"/>
</dbReference>
<dbReference type="Pfam" id="PF04810">
    <property type="entry name" value="zf-Sec23_Sec24"/>
    <property type="match status" value="1"/>
</dbReference>
<dbReference type="OrthoDB" id="49016at2759"/>
<name>A0A0D7AUL0_9AGAR</name>
<dbReference type="Pfam" id="PF04811">
    <property type="entry name" value="Sec23_trunk"/>
    <property type="match status" value="1"/>
</dbReference>